<gene>
    <name evidence="1" type="ORF">B456_006G048200</name>
</gene>
<sequence length="130" mass="15317">MCPTHENWWQIVCDFGAIWSTTRACVQDSWSTRPCATVTLEYFHYHIATTSYTASHTSMFLSLGIFVTDHTTSESYTATYLNITQFQPFHTSWPRDRVTTVLQFCLDFCEMFQFIPCIIPNLFWSFRRLN</sequence>
<keyword evidence="2" id="KW-1185">Reference proteome</keyword>
<protein>
    <submittedName>
        <fullName evidence="1">Uncharacterized protein</fullName>
    </submittedName>
</protein>
<dbReference type="EMBL" id="CM001745">
    <property type="protein sequence ID" value="KJB34104.1"/>
    <property type="molecule type" value="Genomic_DNA"/>
</dbReference>
<accession>A0A0D2RQH5</accession>
<name>A0A0D2RQH5_GOSRA</name>
<dbReference type="Proteomes" id="UP000032304">
    <property type="component" value="Chromosome 6"/>
</dbReference>
<proteinExistence type="predicted"/>
<evidence type="ECO:0000313" key="1">
    <source>
        <dbReference type="EMBL" id="KJB34104.1"/>
    </source>
</evidence>
<organism evidence="1 2">
    <name type="scientific">Gossypium raimondii</name>
    <name type="common">Peruvian cotton</name>
    <name type="synonym">Gossypium klotzschianum subsp. raimondii</name>
    <dbReference type="NCBI Taxonomy" id="29730"/>
    <lineage>
        <taxon>Eukaryota</taxon>
        <taxon>Viridiplantae</taxon>
        <taxon>Streptophyta</taxon>
        <taxon>Embryophyta</taxon>
        <taxon>Tracheophyta</taxon>
        <taxon>Spermatophyta</taxon>
        <taxon>Magnoliopsida</taxon>
        <taxon>eudicotyledons</taxon>
        <taxon>Gunneridae</taxon>
        <taxon>Pentapetalae</taxon>
        <taxon>rosids</taxon>
        <taxon>malvids</taxon>
        <taxon>Malvales</taxon>
        <taxon>Malvaceae</taxon>
        <taxon>Malvoideae</taxon>
        <taxon>Gossypium</taxon>
    </lineage>
</organism>
<evidence type="ECO:0000313" key="2">
    <source>
        <dbReference type="Proteomes" id="UP000032304"/>
    </source>
</evidence>
<dbReference type="Gramene" id="KJB34104">
    <property type="protein sequence ID" value="KJB34104"/>
    <property type="gene ID" value="B456_006G048200"/>
</dbReference>
<reference evidence="1 2" key="1">
    <citation type="journal article" date="2012" name="Nature">
        <title>Repeated polyploidization of Gossypium genomes and the evolution of spinnable cotton fibres.</title>
        <authorList>
            <person name="Paterson A.H."/>
            <person name="Wendel J.F."/>
            <person name="Gundlach H."/>
            <person name="Guo H."/>
            <person name="Jenkins J."/>
            <person name="Jin D."/>
            <person name="Llewellyn D."/>
            <person name="Showmaker K.C."/>
            <person name="Shu S."/>
            <person name="Udall J."/>
            <person name="Yoo M.J."/>
            <person name="Byers R."/>
            <person name="Chen W."/>
            <person name="Doron-Faigenboim A."/>
            <person name="Duke M.V."/>
            <person name="Gong L."/>
            <person name="Grimwood J."/>
            <person name="Grover C."/>
            <person name="Grupp K."/>
            <person name="Hu G."/>
            <person name="Lee T.H."/>
            <person name="Li J."/>
            <person name="Lin L."/>
            <person name="Liu T."/>
            <person name="Marler B.S."/>
            <person name="Page J.T."/>
            <person name="Roberts A.W."/>
            <person name="Romanel E."/>
            <person name="Sanders W.S."/>
            <person name="Szadkowski E."/>
            <person name="Tan X."/>
            <person name="Tang H."/>
            <person name="Xu C."/>
            <person name="Wang J."/>
            <person name="Wang Z."/>
            <person name="Zhang D."/>
            <person name="Zhang L."/>
            <person name="Ashrafi H."/>
            <person name="Bedon F."/>
            <person name="Bowers J.E."/>
            <person name="Brubaker C.L."/>
            <person name="Chee P.W."/>
            <person name="Das S."/>
            <person name="Gingle A.R."/>
            <person name="Haigler C.H."/>
            <person name="Harker D."/>
            <person name="Hoffmann L.V."/>
            <person name="Hovav R."/>
            <person name="Jones D.C."/>
            <person name="Lemke C."/>
            <person name="Mansoor S."/>
            <person name="ur Rahman M."/>
            <person name="Rainville L.N."/>
            <person name="Rambani A."/>
            <person name="Reddy U.K."/>
            <person name="Rong J.K."/>
            <person name="Saranga Y."/>
            <person name="Scheffler B.E."/>
            <person name="Scheffler J.A."/>
            <person name="Stelly D.M."/>
            <person name="Triplett B.A."/>
            <person name="Van Deynze A."/>
            <person name="Vaslin M.F."/>
            <person name="Waghmare V.N."/>
            <person name="Walford S.A."/>
            <person name="Wright R.J."/>
            <person name="Zaki E.A."/>
            <person name="Zhang T."/>
            <person name="Dennis E.S."/>
            <person name="Mayer K.F."/>
            <person name="Peterson D.G."/>
            <person name="Rokhsar D.S."/>
            <person name="Wang X."/>
            <person name="Schmutz J."/>
        </authorList>
    </citation>
    <scope>NUCLEOTIDE SEQUENCE [LARGE SCALE GENOMIC DNA]</scope>
</reference>
<dbReference type="AlphaFoldDB" id="A0A0D2RQH5"/>